<dbReference type="InterPro" id="IPR032675">
    <property type="entry name" value="LRR_dom_sf"/>
</dbReference>
<name>A0AAN6MEK3_9PEZI</name>
<proteinExistence type="predicted"/>
<feature type="non-terminal residue" evidence="2">
    <location>
        <position position="619"/>
    </location>
</feature>
<dbReference type="EMBL" id="MU855796">
    <property type="protein sequence ID" value="KAK3899355.1"/>
    <property type="molecule type" value="Genomic_DNA"/>
</dbReference>
<evidence type="ECO:0000256" key="1">
    <source>
        <dbReference type="SAM" id="MobiDB-lite"/>
    </source>
</evidence>
<reference evidence="2" key="1">
    <citation type="journal article" date="2023" name="Mol. Phylogenet. Evol.">
        <title>Genome-scale phylogeny and comparative genomics of the fungal order Sordariales.</title>
        <authorList>
            <person name="Hensen N."/>
            <person name="Bonometti L."/>
            <person name="Westerberg I."/>
            <person name="Brannstrom I.O."/>
            <person name="Guillou S."/>
            <person name="Cros-Aarteil S."/>
            <person name="Calhoun S."/>
            <person name="Haridas S."/>
            <person name="Kuo A."/>
            <person name="Mondo S."/>
            <person name="Pangilinan J."/>
            <person name="Riley R."/>
            <person name="LaButti K."/>
            <person name="Andreopoulos B."/>
            <person name="Lipzen A."/>
            <person name="Chen C."/>
            <person name="Yan M."/>
            <person name="Daum C."/>
            <person name="Ng V."/>
            <person name="Clum A."/>
            <person name="Steindorff A."/>
            <person name="Ohm R.A."/>
            <person name="Martin F."/>
            <person name="Silar P."/>
            <person name="Natvig D.O."/>
            <person name="Lalanne C."/>
            <person name="Gautier V."/>
            <person name="Ament-Velasquez S.L."/>
            <person name="Kruys A."/>
            <person name="Hutchinson M.I."/>
            <person name="Powell A.J."/>
            <person name="Barry K."/>
            <person name="Miller A.N."/>
            <person name="Grigoriev I.V."/>
            <person name="Debuchy R."/>
            <person name="Gladieux P."/>
            <person name="Hiltunen Thoren M."/>
            <person name="Johannesson H."/>
        </authorList>
    </citation>
    <scope>NUCLEOTIDE SEQUENCE</scope>
    <source>
        <strain evidence="2">CBS 103.79</strain>
    </source>
</reference>
<keyword evidence="3" id="KW-1185">Reference proteome</keyword>
<evidence type="ECO:0000313" key="2">
    <source>
        <dbReference type="EMBL" id="KAK3899355.1"/>
    </source>
</evidence>
<dbReference type="Proteomes" id="UP001303889">
    <property type="component" value="Unassembled WGS sequence"/>
</dbReference>
<evidence type="ECO:0000313" key="3">
    <source>
        <dbReference type="Proteomes" id="UP001303889"/>
    </source>
</evidence>
<gene>
    <name evidence="2" type="ORF">C8A05DRAFT_18195</name>
</gene>
<protein>
    <submittedName>
        <fullName evidence="2">Uncharacterized protein</fullName>
    </submittedName>
</protein>
<dbReference type="SUPFAM" id="SSF52047">
    <property type="entry name" value="RNI-like"/>
    <property type="match status" value="1"/>
</dbReference>
<dbReference type="Gene3D" id="3.80.10.10">
    <property type="entry name" value="Ribonuclease Inhibitor"/>
    <property type="match status" value="1"/>
</dbReference>
<comment type="caution">
    <text evidence="2">The sequence shown here is derived from an EMBL/GenBank/DDBJ whole genome shotgun (WGS) entry which is preliminary data.</text>
</comment>
<sequence length="619" mass="68930">MPAKLDTLPWLARSLICDYLDDDDDDDDHVSRCGRRSDLHAFSLTSRQCCAASASRRFCQVRMTVATADELLRALERCADMLDRGGGGGRYRYVQRLKIVRPEPDEEEDDDDEWERRRVRLWRLAMPRFCRPPPGLGLSGHPSKLKSTTDEPWLALARFIGRLPALKDLVWGFRNMPQPVLTAVHAAGACRLHMHGFWLDSVVVSRSGYNPQVVDVDPDDYALATSPALSSIVARVRTYEDDGRLNYAWEALLGIAAGAAPNLQHVWLSSSQPSDTIDLRQTLLLGRPPAAPNNIFSPNAQAGSPRSLCFRNVGSGGWAARIDLSKLAHLKLGWDAAWVDVAARLVSLRDLTLSVDSYGAPAVSQLLTTLNPNSLQSLCLYGHINEALFNTLLDQHGQSLRRLSLLHGNSPPPPFALTPAVAARLAEACPNVEFLELRMDRTRGDARECGVYRALGALPRLRRLSLTLRYTMYISKEVLEDDGSFSYETEEVPRADLSRAFADAAFDAALARSIFDLVSPGGSGRLQHLRLEPEHTAGRHRWSPYGGDQRFHYLLRWLGRSWICERPRRSGDGTGTGSGTPADVKIREDDPCGTHWHGEEIFIEAFGDVWPQTGAPRWW</sequence>
<reference evidence="2" key="2">
    <citation type="submission" date="2023-05" db="EMBL/GenBank/DDBJ databases">
        <authorList>
            <consortium name="Lawrence Berkeley National Laboratory"/>
            <person name="Steindorff A."/>
            <person name="Hensen N."/>
            <person name="Bonometti L."/>
            <person name="Westerberg I."/>
            <person name="Brannstrom I.O."/>
            <person name="Guillou S."/>
            <person name="Cros-Aarteil S."/>
            <person name="Calhoun S."/>
            <person name="Haridas S."/>
            <person name="Kuo A."/>
            <person name="Mondo S."/>
            <person name="Pangilinan J."/>
            <person name="Riley R."/>
            <person name="Labutti K."/>
            <person name="Andreopoulos B."/>
            <person name="Lipzen A."/>
            <person name="Chen C."/>
            <person name="Yanf M."/>
            <person name="Daum C."/>
            <person name="Ng V."/>
            <person name="Clum A."/>
            <person name="Ohm R."/>
            <person name="Martin F."/>
            <person name="Silar P."/>
            <person name="Natvig D."/>
            <person name="Lalanne C."/>
            <person name="Gautier V."/>
            <person name="Ament-Velasquez S.L."/>
            <person name="Kruys A."/>
            <person name="Hutchinson M.I."/>
            <person name="Powell A.J."/>
            <person name="Barry K."/>
            <person name="Miller A.N."/>
            <person name="Grigoriev I.V."/>
            <person name="Debuchy R."/>
            <person name="Gladieux P."/>
            <person name="Thoren M.H."/>
            <person name="Johannesson H."/>
        </authorList>
    </citation>
    <scope>NUCLEOTIDE SEQUENCE</scope>
    <source>
        <strain evidence="2">CBS 103.79</strain>
    </source>
</reference>
<feature type="region of interest" description="Disordered" evidence="1">
    <location>
        <begin position="568"/>
        <end position="589"/>
    </location>
</feature>
<accession>A0AAN6MEK3</accession>
<dbReference type="AlphaFoldDB" id="A0AAN6MEK3"/>
<organism evidence="2 3">
    <name type="scientific">Staphylotrichum tortipilum</name>
    <dbReference type="NCBI Taxonomy" id="2831512"/>
    <lineage>
        <taxon>Eukaryota</taxon>
        <taxon>Fungi</taxon>
        <taxon>Dikarya</taxon>
        <taxon>Ascomycota</taxon>
        <taxon>Pezizomycotina</taxon>
        <taxon>Sordariomycetes</taxon>
        <taxon>Sordariomycetidae</taxon>
        <taxon>Sordariales</taxon>
        <taxon>Chaetomiaceae</taxon>
        <taxon>Staphylotrichum</taxon>
    </lineage>
</organism>